<dbReference type="PANTHER" id="PTHR36984:SF3">
    <property type="entry name" value="CRISPR-ASSOCIATED ENDORIBONUCLEASE CAS6"/>
    <property type="match status" value="1"/>
</dbReference>
<dbReference type="PANTHER" id="PTHR36984">
    <property type="entry name" value="CRISPR-ASSOCIATED ENDORIBONUCLEASE CAS6 1"/>
    <property type="match status" value="1"/>
</dbReference>
<dbReference type="Gene3D" id="3.30.70.1900">
    <property type="match status" value="1"/>
</dbReference>
<gene>
    <name evidence="3" type="primary">cas6</name>
    <name evidence="3" type="ORF">ACFSC9_02735</name>
</gene>
<comment type="caution">
    <text evidence="3">The sequence shown here is derived from an EMBL/GenBank/DDBJ whole genome shotgun (WGS) entry which is preliminary data.</text>
</comment>
<dbReference type="Gene3D" id="3.30.70.1890">
    <property type="match status" value="1"/>
</dbReference>
<reference evidence="4" key="1">
    <citation type="journal article" date="2019" name="Int. J. Syst. Evol. Microbiol.">
        <title>The Global Catalogue of Microorganisms (GCM) 10K type strain sequencing project: providing services to taxonomists for standard genome sequencing and annotation.</title>
        <authorList>
            <consortium name="The Broad Institute Genomics Platform"/>
            <consortium name="The Broad Institute Genome Sequencing Center for Infectious Disease"/>
            <person name="Wu L."/>
            <person name="Ma J."/>
        </authorList>
    </citation>
    <scope>NUCLEOTIDE SEQUENCE [LARGE SCALE GENOMIC DNA]</scope>
    <source>
        <strain evidence="4">CCUG 54950</strain>
    </source>
</reference>
<dbReference type="Pfam" id="PF01881">
    <property type="entry name" value="Cas_Cas6_C"/>
    <property type="match status" value="1"/>
</dbReference>
<evidence type="ECO:0000259" key="2">
    <source>
        <dbReference type="Pfam" id="PF01881"/>
    </source>
</evidence>
<sequence>MRLSVTYNVSRIPVAYRFVVLSLIKEALNQADPGYYHTLYVENEGKMKPFCTAVYLKDFTYQQDEIHLTSLTINIASADMTFMLHLFNGLQRLTSYTTLYGVWERAHIQMLQETEIHSDQVHFSTLSPILIEDKQGQPLHPDQVEYATEFGYYAALRIRELTGREPYRPILIQPLTMKRVVIKETNSTFRRSNTETKKLHFTAYRGQFVLQGHPADLQFLYQSGVGKRASQSFGMLEYIREG</sequence>
<dbReference type="InterPro" id="IPR010156">
    <property type="entry name" value="CRISPR-assoc_prot_Cas6"/>
</dbReference>
<evidence type="ECO:0000256" key="1">
    <source>
        <dbReference type="ARBA" id="ARBA00023118"/>
    </source>
</evidence>
<name>A0ABW4RDT3_9BACL</name>
<dbReference type="EMBL" id="JBHUEH010000009">
    <property type="protein sequence ID" value="MFD1884427.1"/>
    <property type="molecule type" value="Genomic_DNA"/>
</dbReference>
<feature type="domain" description="CRISPR associated protein Cas6 C-terminal" evidence="2">
    <location>
        <begin position="112"/>
        <end position="237"/>
    </location>
</feature>
<dbReference type="RefSeq" id="WP_347326245.1">
    <property type="nucleotide sequence ID" value="NZ_JBCGUH010000010.1"/>
</dbReference>
<proteinExistence type="predicted"/>
<organism evidence="3 4">
    <name type="scientific">Paenibacillus wenxiniae</name>
    <dbReference type="NCBI Taxonomy" id="1636843"/>
    <lineage>
        <taxon>Bacteria</taxon>
        <taxon>Bacillati</taxon>
        <taxon>Bacillota</taxon>
        <taxon>Bacilli</taxon>
        <taxon>Bacillales</taxon>
        <taxon>Paenibacillaceae</taxon>
        <taxon>Paenibacillus</taxon>
    </lineage>
</organism>
<dbReference type="CDD" id="cd21140">
    <property type="entry name" value="Cas6_I-like"/>
    <property type="match status" value="1"/>
</dbReference>
<dbReference type="NCBIfam" id="TIGR01877">
    <property type="entry name" value="cas_cas6"/>
    <property type="match status" value="1"/>
</dbReference>
<accession>A0ABW4RDT3</accession>
<protein>
    <submittedName>
        <fullName evidence="3">CRISPR-associated endoribonuclease Cas6</fullName>
    </submittedName>
</protein>
<keyword evidence="1" id="KW-0051">Antiviral defense</keyword>
<evidence type="ECO:0000313" key="3">
    <source>
        <dbReference type="EMBL" id="MFD1884427.1"/>
    </source>
</evidence>
<dbReference type="InterPro" id="IPR045747">
    <property type="entry name" value="CRISPR-assoc_prot_Cas6_N_sf"/>
</dbReference>
<dbReference type="InterPro" id="IPR049435">
    <property type="entry name" value="Cas_Cas6_C"/>
</dbReference>
<evidence type="ECO:0000313" key="4">
    <source>
        <dbReference type="Proteomes" id="UP001597233"/>
    </source>
</evidence>
<dbReference type="Proteomes" id="UP001597233">
    <property type="component" value="Unassembled WGS sequence"/>
</dbReference>
<keyword evidence="4" id="KW-1185">Reference proteome</keyword>